<evidence type="ECO:0000256" key="12">
    <source>
        <dbReference type="ARBA" id="ARBA00073975"/>
    </source>
</evidence>
<dbReference type="RefSeq" id="XP_013426039.1">
    <property type="nucleotide sequence ID" value="XM_013570585.1"/>
</dbReference>
<dbReference type="GO" id="GO:0016031">
    <property type="term" value="P:tRNA import into mitochondrion"/>
    <property type="evidence" value="ECO:0007669"/>
    <property type="project" value="TreeGrafter"/>
</dbReference>
<feature type="transmembrane region" description="Helical" evidence="15">
    <location>
        <begin position="15"/>
        <end position="36"/>
    </location>
</feature>
<evidence type="ECO:0000256" key="3">
    <source>
        <dbReference type="ARBA" id="ARBA00022448"/>
    </source>
</evidence>
<dbReference type="PANTHER" id="PTHR12430">
    <property type="entry name" value="MITOCHONDRIAL IMPORT RECEPTOR SUBUNIT TOM20"/>
    <property type="match status" value="1"/>
</dbReference>
<dbReference type="HOGENOM" id="CLU_090411_2_0_1"/>
<dbReference type="GO" id="GO:0005742">
    <property type="term" value="C:mitochondrial outer membrane translocase complex"/>
    <property type="evidence" value="ECO:0007669"/>
    <property type="project" value="UniProtKB-UniRule"/>
</dbReference>
<evidence type="ECO:0000256" key="6">
    <source>
        <dbReference type="ARBA" id="ARBA00022927"/>
    </source>
</evidence>
<organism evidence="16 17">
    <name type="scientific">Aureobasidium namibiae CBS 147.97</name>
    <dbReference type="NCBI Taxonomy" id="1043004"/>
    <lineage>
        <taxon>Eukaryota</taxon>
        <taxon>Fungi</taxon>
        <taxon>Dikarya</taxon>
        <taxon>Ascomycota</taxon>
        <taxon>Pezizomycotina</taxon>
        <taxon>Dothideomycetes</taxon>
        <taxon>Dothideomycetidae</taxon>
        <taxon>Dothideales</taxon>
        <taxon>Saccotheciaceae</taxon>
        <taxon>Aureobasidium</taxon>
    </lineage>
</organism>
<dbReference type="Pfam" id="PF02064">
    <property type="entry name" value="MAS20"/>
    <property type="match status" value="1"/>
</dbReference>
<evidence type="ECO:0000256" key="5">
    <source>
        <dbReference type="ARBA" id="ARBA00022787"/>
    </source>
</evidence>
<dbReference type="GeneID" id="25417168"/>
<dbReference type="GO" id="GO:0006605">
    <property type="term" value="P:protein targeting"/>
    <property type="evidence" value="ECO:0007669"/>
    <property type="project" value="InterPro"/>
</dbReference>
<gene>
    <name evidence="16" type="ORF">M436DRAFT_83367</name>
</gene>
<evidence type="ECO:0000256" key="2">
    <source>
        <dbReference type="ARBA" id="ARBA00005792"/>
    </source>
</evidence>
<comment type="similarity">
    <text evidence="2 14">Belongs to the Tom20 family.</text>
</comment>
<evidence type="ECO:0000256" key="14">
    <source>
        <dbReference type="PIRNR" id="PIRNR037707"/>
    </source>
</evidence>
<dbReference type="GO" id="GO:0006886">
    <property type="term" value="P:intracellular protein transport"/>
    <property type="evidence" value="ECO:0007669"/>
    <property type="project" value="InterPro"/>
</dbReference>
<dbReference type="OrthoDB" id="2154253at2759"/>
<evidence type="ECO:0000256" key="13">
    <source>
        <dbReference type="ARBA" id="ARBA00080405"/>
    </source>
</evidence>
<keyword evidence="5 14" id="KW-1000">Mitochondrion outer membrane</keyword>
<evidence type="ECO:0000256" key="7">
    <source>
        <dbReference type="ARBA" id="ARBA00022989"/>
    </source>
</evidence>
<evidence type="ECO:0000256" key="1">
    <source>
        <dbReference type="ARBA" id="ARBA00004572"/>
    </source>
</evidence>
<keyword evidence="17" id="KW-1185">Reference proteome</keyword>
<dbReference type="GO" id="GO:0030150">
    <property type="term" value="P:protein import into mitochondrial matrix"/>
    <property type="evidence" value="ECO:0007669"/>
    <property type="project" value="TreeGrafter"/>
</dbReference>
<dbReference type="Proteomes" id="UP000027730">
    <property type="component" value="Unassembled WGS sequence"/>
</dbReference>
<dbReference type="NCBIfam" id="TIGR00985">
    <property type="entry name" value="3a0801s04tom"/>
    <property type="match status" value="1"/>
</dbReference>
<evidence type="ECO:0000256" key="4">
    <source>
        <dbReference type="ARBA" id="ARBA00022692"/>
    </source>
</evidence>
<evidence type="ECO:0000256" key="11">
    <source>
        <dbReference type="ARBA" id="ARBA00068548"/>
    </source>
</evidence>
<dbReference type="FunFam" id="1.20.960.10:FF:000002">
    <property type="entry name" value="Mitochondrial import receptor subunit TOM20"/>
    <property type="match status" value="1"/>
</dbReference>
<dbReference type="GO" id="GO:0030943">
    <property type="term" value="F:mitochondrion targeting sequence binding"/>
    <property type="evidence" value="ECO:0007669"/>
    <property type="project" value="TreeGrafter"/>
</dbReference>
<dbReference type="PANTHER" id="PTHR12430:SF0">
    <property type="entry name" value="TRANSLOCASE OF OUTER MITOCHONDRIAL MEMBRANE 20"/>
    <property type="match status" value="1"/>
</dbReference>
<keyword evidence="3" id="KW-0813">Transport</keyword>
<dbReference type="Gene3D" id="1.20.960.10">
    <property type="entry name" value="Mitochondrial outer membrane translocase complex, subunit Tom20 domain"/>
    <property type="match status" value="1"/>
</dbReference>
<evidence type="ECO:0000256" key="9">
    <source>
        <dbReference type="ARBA" id="ARBA00023136"/>
    </source>
</evidence>
<keyword evidence="7 15" id="KW-1133">Transmembrane helix</keyword>
<dbReference type="EMBL" id="KL584713">
    <property type="protein sequence ID" value="KEQ71767.1"/>
    <property type="molecule type" value="Genomic_DNA"/>
</dbReference>
<evidence type="ECO:0000256" key="15">
    <source>
        <dbReference type="SAM" id="Phobius"/>
    </source>
</evidence>
<keyword evidence="8 14" id="KW-0496">Mitochondrion</keyword>
<evidence type="ECO:0000313" key="16">
    <source>
        <dbReference type="EMBL" id="KEQ71767.1"/>
    </source>
</evidence>
<evidence type="ECO:0000313" key="17">
    <source>
        <dbReference type="Proteomes" id="UP000027730"/>
    </source>
</evidence>
<dbReference type="STRING" id="1043004.A0A074WPX1"/>
<accession>A0A074WPX1</accession>
<proteinExistence type="inferred from homology"/>
<evidence type="ECO:0000256" key="10">
    <source>
        <dbReference type="ARBA" id="ARBA00042705"/>
    </source>
</evidence>
<protein>
    <recommendedName>
        <fullName evidence="11">Mitochondrial import receptor subunit TOM20</fullName>
    </recommendedName>
    <alternativeName>
        <fullName evidence="10">Mitochondrial 20 kDa outer membrane protein</fullName>
    </alternativeName>
    <alternativeName>
        <fullName evidence="12">Mitochondrial import receptor subunit tom20</fullName>
    </alternativeName>
    <alternativeName>
        <fullName evidence="13">Translocase of outer membrane 20 kDa subunit</fullName>
    </alternativeName>
</protein>
<dbReference type="AlphaFoldDB" id="A0A074WPX1"/>
<keyword evidence="4 15" id="KW-0812">Transmembrane</keyword>
<dbReference type="PRINTS" id="PR00351">
    <property type="entry name" value="OM20RECEPTOR"/>
</dbReference>
<comment type="subcellular location">
    <subcellularLocation>
        <location evidence="1">Mitochondrion outer membrane</location>
        <topology evidence="1">Single-pass membrane protein</topology>
    </subcellularLocation>
</comment>
<keyword evidence="6" id="KW-0653">Protein transport</keyword>
<keyword evidence="16" id="KW-0675">Receptor</keyword>
<dbReference type="GO" id="GO:0008320">
    <property type="term" value="F:protein transmembrane transporter activity"/>
    <property type="evidence" value="ECO:0007669"/>
    <property type="project" value="TreeGrafter"/>
</dbReference>
<dbReference type="InterPro" id="IPR023392">
    <property type="entry name" value="Tom20_dom_sf"/>
</dbReference>
<dbReference type="PIRSF" id="PIRSF037707">
    <property type="entry name" value="MAS20_rcpt"/>
    <property type="match status" value="1"/>
</dbReference>
<dbReference type="InterPro" id="IPR002056">
    <property type="entry name" value="MAS20"/>
</dbReference>
<name>A0A074WPX1_9PEZI</name>
<sequence>MASTTPSSGVQTSTIVLATLGTVTTAALAYAVYFDYKRRSDPAFRRSLKRQQKQVSRAAKDEAVAAEKGQKQKIRQVVDAANDQGFPEDPEKTEEYFMTEVARGEQMCQDGSDPVDAALCFYKALKVYPQPRELISIYDKTVPKPILDILAEMIAVDSSIKVAAPGADSDAPESEPVE</sequence>
<reference evidence="16 17" key="1">
    <citation type="journal article" date="2014" name="BMC Genomics">
        <title>Genome sequencing of four Aureobasidium pullulans varieties: biotechnological potential, stress tolerance, and description of new species.</title>
        <authorList>
            <person name="Gostin Ar C."/>
            <person name="Ohm R.A."/>
            <person name="Kogej T."/>
            <person name="Sonjak S."/>
            <person name="Turk M."/>
            <person name="Zajc J."/>
            <person name="Zalar P."/>
            <person name="Grube M."/>
            <person name="Sun H."/>
            <person name="Han J."/>
            <person name="Sharma A."/>
            <person name="Chiniquy J."/>
            <person name="Ngan C.Y."/>
            <person name="Lipzen A."/>
            <person name="Barry K."/>
            <person name="Grigoriev I.V."/>
            <person name="Gunde-Cimerman N."/>
        </authorList>
    </citation>
    <scope>NUCLEOTIDE SEQUENCE [LARGE SCALE GENOMIC DNA]</scope>
    <source>
        <strain evidence="16 17">CBS 147.97</strain>
    </source>
</reference>
<evidence type="ECO:0000256" key="8">
    <source>
        <dbReference type="ARBA" id="ARBA00023128"/>
    </source>
</evidence>
<dbReference type="SUPFAM" id="SSF47157">
    <property type="entry name" value="Mitochondrial import receptor subunit Tom20"/>
    <property type="match status" value="1"/>
</dbReference>
<keyword evidence="9 14" id="KW-0472">Membrane</keyword>